<dbReference type="AlphaFoldDB" id="A0A5B1BQ94"/>
<organism evidence="1 2">
    <name type="scientific">Mycobacterium simiae</name>
    <name type="common">Mycobacterium habana</name>
    <dbReference type="NCBI Taxonomy" id="1784"/>
    <lineage>
        <taxon>Bacteria</taxon>
        <taxon>Bacillati</taxon>
        <taxon>Actinomycetota</taxon>
        <taxon>Actinomycetes</taxon>
        <taxon>Mycobacteriales</taxon>
        <taxon>Mycobacteriaceae</taxon>
        <taxon>Mycobacterium</taxon>
        <taxon>Mycobacterium simiae complex</taxon>
    </lineage>
</organism>
<evidence type="ECO:0000313" key="2">
    <source>
        <dbReference type="Proteomes" id="UP000324701"/>
    </source>
</evidence>
<dbReference type="RefSeq" id="WP_149654958.1">
    <property type="nucleotide sequence ID" value="NZ_VTZN01000105.1"/>
</dbReference>
<dbReference type="Gene3D" id="2.60.120.650">
    <property type="entry name" value="Cupin"/>
    <property type="match status" value="1"/>
</dbReference>
<evidence type="ECO:0000313" key="1">
    <source>
        <dbReference type="EMBL" id="KAA1249189.1"/>
    </source>
</evidence>
<name>A0A5B1BQ94_MYCSI</name>
<gene>
    <name evidence="1" type="ORF">F0Q45_16475</name>
</gene>
<keyword evidence="2" id="KW-1185">Reference proteome</keyword>
<proteinExistence type="predicted"/>
<dbReference type="EMBL" id="VTZN01000105">
    <property type="protein sequence ID" value="KAA1249189.1"/>
    <property type="molecule type" value="Genomic_DNA"/>
</dbReference>
<dbReference type="SUPFAM" id="SSF51197">
    <property type="entry name" value="Clavaminate synthase-like"/>
    <property type="match status" value="1"/>
</dbReference>
<dbReference type="Proteomes" id="UP000324701">
    <property type="component" value="Unassembled WGS sequence"/>
</dbReference>
<comment type="caution">
    <text evidence="1">The sequence shown here is derived from an EMBL/GenBank/DDBJ whole genome shotgun (WGS) entry which is preliminary data.</text>
</comment>
<accession>A0A5B1BQ94</accession>
<protein>
    <recommendedName>
        <fullName evidence="3">JmjC domain-containing protein</fullName>
    </recommendedName>
</protein>
<dbReference type="OrthoDB" id="9772590at2"/>
<reference evidence="1 2" key="1">
    <citation type="submission" date="2019-09" db="EMBL/GenBank/DDBJ databases">
        <title>Report of infection by Mycobacterium simiae a patient suffering from pulmonary tuberculosis.</title>
        <authorList>
            <person name="Mohanty P.S."/>
            <person name="Bansal A.K."/>
            <person name="Singh H."/>
            <person name="Sharma S."/>
            <person name="Patil S.A."/>
            <person name="Upadhaya P."/>
            <person name="Singh P.K."/>
            <person name="Kumar D."/>
            <person name="Kumar S."/>
            <person name="Singh R.K."/>
            <person name="Chaudhary B."/>
        </authorList>
    </citation>
    <scope>NUCLEOTIDE SEQUENCE [LARGE SCALE GENOMIC DNA]</scope>
    <source>
        <strain evidence="1 2">JAL-560-SIM</strain>
    </source>
</reference>
<sequence length="379" mass="41870">MGFSERSRLGNDMSNFANIVSGKVAMPVRLNASMIWNAIERAPIDSYIGLFVDGVREPSATIVREVVAKSANIENLCNDSGRSLTLYVRGVNEWHSALIKELCSCYGEAIWRPGLTDGPVRCDIFAGEYAVTPGGIHREHCWNRHLVVRGEKRFFYWDHADLRANDAYNNVTIYSTENGDEEFLSTTSIQDIVSCALEVRATPGYYVHWPGWLWHAAEAPSPCLAVNIASHGLSSTGSIPGPIRTLPIRRKNEGELSAEWVAEYREFAPRFRDAELKVLVSAISAGGLICPRLQIGEDIQDIRTYFAACRITNAPAVWVRDDDWIVVGLAGQATVIPSNGEDGVRWLGSGTSDSYRPKSSGDFALLKWLHSIDGAKLLP</sequence>
<evidence type="ECO:0008006" key="3">
    <source>
        <dbReference type="Google" id="ProtNLM"/>
    </source>
</evidence>